<name>A0A2H0WPA7_9BACT</name>
<dbReference type="AlphaFoldDB" id="A0A2H0WPA7"/>
<gene>
    <name evidence="2" type="ORF">COT64_02495</name>
</gene>
<comment type="caution">
    <text evidence="2">The sequence shown here is derived from an EMBL/GenBank/DDBJ whole genome shotgun (WGS) entry which is preliminary data.</text>
</comment>
<evidence type="ECO:0000313" key="2">
    <source>
        <dbReference type="EMBL" id="PIS14467.1"/>
    </source>
</evidence>
<dbReference type="InterPro" id="IPR012654">
    <property type="entry name" value="CHP02391"/>
</dbReference>
<dbReference type="Proteomes" id="UP000230775">
    <property type="component" value="Unassembled WGS sequence"/>
</dbReference>
<reference evidence="3" key="1">
    <citation type="submission" date="2017-09" db="EMBL/GenBank/DDBJ databases">
        <title>Depth-based differentiation of microbial function through sediment-hosted aquifers and enrichment of novel symbionts in the deep terrestrial subsurface.</title>
        <authorList>
            <person name="Probst A.J."/>
            <person name="Ladd B."/>
            <person name="Jarett J.K."/>
            <person name="Geller-Mcgrath D.E."/>
            <person name="Sieber C.M.K."/>
            <person name="Emerson J.B."/>
            <person name="Anantharaman K."/>
            <person name="Thomas B.C."/>
            <person name="Malmstrom R."/>
            <person name="Stieglmeier M."/>
            <person name="Klingl A."/>
            <person name="Woyke T."/>
            <person name="Ryan C.M."/>
            <person name="Banfield J.F."/>
        </authorList>
    </citation>
    <scope>NUCLEOTIDE SEQUENCE [LARGE SCALE GENOMIC DNA]</scope>
</reference>
<evidence type="ECO:0000313" key="3">
    <source>
        <dbReference type="Proteomes" id="UP000230775"/>
    </source>
</evidence>
<dbReference type="Pfam" id="PF09509">
    <property type="entry name" value="Hypoth_Ymh"/>
    <property type="match status" value="1"/>
</dbReference>
<evidence type="ECO:0000259" key="1">
    <source>
        <dbReference type="Pfam" id="PF09509"/>
    </source>
</evidence>
<proteinExistence type="predicted"/>
<accession>A0A2H0WPA7</accession>
<organism evidence="2 3">
    <name type="scientific">Candidatus Shapirobacteria bacterium CG09_land_8_20_14_0_10_39_12</name>
    <dbReference type="NCBI Taxonomy" id="1974885"/>
    <lineage>
        <taxon>Bacteria</taxon>
        <taxon>Candidatus Shapironibacteriota</taxon>
    </lineage>
</organism>
<protein>
    <recommendedName>
        <fullName evidence="1">Conserved hypothetical protein CHP02391 domain-containing protein</fullName>
    </recommendedName>
</protein>
<sequence length="246" mass="28115">MEDMTQLRWDPKLLKKLAVKIGKSEKYTREQISKRAGKLGISSKAFLVLWAKKEGIGAAVYQRKLPSNIQAEIKDTLPSFFMIKARVPATRKMKIEKEKIRPKMKSSLSLAIEYLIQDEELYDRCEDLIKARRNFDRVLREATTVLEDRIRKLSGIKGMRPIDLVGKVLNPDPAKAVLKISNEKSEQGGFFNICQGLMLSFRDPTHHQLSDKFTREDALKFCGFIDSLLSVLGQTLKQNGDENQTK</sequence>
<dbReference type="EMBL" id="PEZI01000052">
    <property type="protein sequence ID" value="PIS14467.1"/>
    <property type="molecule type" value="Genomic_DNA"/>
</dbReference>
<feature type="domain" description="Conserved hypothetical protein CHP02391" evidence="1">
    <location>
        <begin position="118"/>
        <end position="231"/>
    </location>
</feature>